<dbReference type="RefSeq" id="WP_249376474.1">
    <property type="nucleotide sequence ID" value="NZ_SNUZ01000007.1"/>
</dbReference>
<keyword evidence="3" id="KW-1185">Reference proteome</keyword>
<keyword evidence="1" id="KW-1133">Transmembrane helix</keyword>
<sequence>MGWDKQKGKDDVAYIFTAIWEVDKIGDGEKPDGIPDKYQKKITFKVVNGTWEDKTSNDISYYVTLLDKEGKWNVDGTARINIPTGMTANYGYENGKWDVEPTEIVSGIEDVVYVYLFDKIAGTEPQPQPTTVQPTPTVKTVVQEKTVYKTQYVEPITLKTGDNLTFLGVLVGLCAAGFAGTIIFGKKRSK</sequence>
<evidence type="ECO:0000313" key="2">
    <source>
        <dbReference type="EMBL" id="MCL3787455.1"/>
    </source>
</evidence>
<accession>A0ABT0NGR6</accession>
<comment type="caution">
    <text evidence="2">The sequence shown here is derived from an EMBL/GenBank/DDBJ whole genome shotgun (WGS) entry which is preliminary data.</text>
</comment>
<evidence type="ECO:0000313" key="3">
    <source>
        <dbReference type="Proteomes" id="UP001056693"/>
    </source>
</evidence>
<organism evidence="2 3">
    <name type="scientific">Ruminococcus bromii</name>
    <dbReference type="NCBI Taxonomy" id="40518"/>
    <lineage>
        <taxon>Bacteria</taxon>
        <taxon>Bacillati</taxon>
        <taxon>Bacillota</taxon>
        <taxon>Clostridia</taxon>
        <taxon>Eubacteriales</taxon>
        <taxon>Oscillospiraceae</taxon>
        <taxon>Ruminococcus</taxon>
    </lineage>
</organism>
<dbReference type="EMBL" id="SNUZ01000007">
    <property type="protein sequence ID" value="MCL3787455.1"/>
    <property type="molecule type" value="Genomic_DNA"/>
</dbReference>
<keyword evidence="1" id="KW-0472">Membrane</keyword>
<feature type="transmembrane region" description="Helical" evidence="1">
    <location>
        <begin position="164"/>
        <end position="184"/>
    </location>
</feature>
<proteinExistence type="predicted"/>
<protein>
    <recommendedName>
        <fullName evidence="4">LPXTG cell wall anchor domain-containing protein</fullName>
    </recommendedName>
</protein>
<reference evidence="2 3" key="1">
    <citation type="submission" date="2019-03" db="EMBL/GenBank/DDBJ databases">
        <authorList>
            <person name="Molinero N."/>
            <person name="Sanchez B."/>
            <person name="Walker A."/>
            <person name="Duncan S."/>
            <person name="Delgado S."/>
            <person name="Margolles A."/>
        </authorList>
    </citation>
    <scope>NUCLEOTIDE SEQUENCE [LARGE SCALE GENOMIC DNA]</scope>
    <source>
        <strain evidence="2 3">IPLA60002</strain>
    </source>
</reference>
<evidence type="ECO:0008006" key="4">
    <source>
        <dbReference type="Google" id="ProtNLM"/>
    </source>
</evidence>
<evidence type="ECO:0000256" key="1">
    <source>
        <dbReference type="SAM" id="Phobius"/>
    </source>
</evidence>
<name>A0ABT0NGR6_9FIRM</name>
<gene>
    <name evidence="2" type="ORF">E2N93_05445</name>
</gene>
<dbReference type="Proteomes" id="UP001056693">
    <property type="component" value="Unassembled WGS sequence"/>
</dbReference>
<keyword evidence="1" id="KW-0812">Transmembrane</keyword>